<comment type="caution">
    <text evidence="1">The sequence shown here is derived from an EMBL/GenBank/DDBJ whole genome shotgun (WGS) entry which is preliminary data.</text>
</comment>
<dbReference type="InterPro" id="IPR036388">
    <property type="entry name" value="WH-like_DNA-bd_sf"/>
</dbReference>
<dbReference type="Pfam" id="PF01527">
    <property type="entry name" value="HTH_Tnp_1"/>
    <property type="match status" value="1"/>
</dbReference>
<dbReference type="OrthoDB" id="853599at2"/>
<evidence type="ECO:0000313" key="2">
    <source>
        <dbReference type="Proteomes" id="UP000468650"/>
    </source>
</evidence>
<dbReference type="GO" id="GO:0003677">
    <property type="term" value="F:DNA binding"/>
    <property type="evidence" value="ECO:0007669"/>
    <property type="project" value="InterPro"/>
</dbReference>
<proteinExistence type="predicted"/>
<organism evidence="1 2">
    <name type="scientific">Phaeocystidibacter luteus</name>
    <dbReference type="NCBI Taxonomy" id="911197"/>
    <lineage>
        <taxon>Bacteria</taxon>
        <taxon>Pseudomonadati</taxon>
        <taxon>Bacteroidota</taxon>
        <taxon>Flavobacteriia</taxon>
        <taxon>Flavobacteriales</taxon>
        <taxon>Phaeocystidibacteraceae</taxon>
        <taxon>Phaeocystidibacter</taxon>
    </lineage>
</organism>
<dbReference type="GO" id="GO:0004803">
    <property type="term" value="F:transposase activity"/>
    <property type="evidence" value="ECO:0007669"/>
    <property type="project" value="InterPro"/>
</dbReference>
<dbReference type="EMBL" id="WBVO01000023">
    <property type="protein sequence ID" value="KAB2804286.1"/>
    <property type="molecule type" value="Genomic_DNA"/>
</dbReference>
<reference evidence="1 2" key="1">
    <citation type="submission" date="2019-09" db="EMBL/GenBank/DDBJ databases">
        <title>Genomes of family Cryomorphaceae.</title>
        <authorList>
            <person name="Bowman J.P."/>
        </authorList>
    </citation>
    <scope>NUCLEOTIDE SEQUENCE [LARGE SCALE GENOMIC DNA]</scope>
    <source>
        <strain evidence="1 2">LMG 25704</strain>
    </source>
</reference>
<sequence>MSTMNQKSRRFSTEFKAMVVAEYYSSALSMADLGRKYGILGSSTISKWVHKHESREGVSSLNTRTLSATMSGHTTKSKEELLAYIKELERSLELSQDKSIALEHFIRNAEKELGKPLPKKPFTNRSKS</sequence>
<accession>A0A6N6RDR5</accession>
<keyword evidence="2" id="KW-1185">Reference proteome</keyword>
<dbReference type="Gene3D" id="1.10.10.10">
    <property type="entry name" value="Winged helix-like DNA-binding domain superfamily/Winged helix DNA-binding domain"/>
    <property type="match status" value="1"/>
</dbReference>
<dbReference type="Proteomes" id="UP000468650">
    <property type="component" value="Unassembled WGS sequence"/>
</dbReference>
<dbReference type="SUPFAM" id="SSF46689">
    <property type="entry name" value="Homeodomain-like"/>
    <property type="match status" value="1"/>
</dbReference>
<name>A0A6N6RDR5_9FLAO</name>
<dbReference type="InterPro" id="IPR002514">
    <property type="entry name" value="Transposase_8"/>
</dbReference>
<dbReference type="GO" id="GO:0006313">
    <property type="term" value="P:DNA transposition"/>
    <property type="evidence" value="ECO:0007669"/>
    <property type="project" value="InterPro"/>
</dbReference>
<gene>
    <name evidence="1" type="ORF">F8C67_14215</name>
</gene>
<dbReference type="InterPro" id="IPR009057">
    <property type="entry name" value="Homeodomain-like_sf"/>
</dbReference>
<dbReference type="AlphaFoldDB" id="A0A6N6RDR5"/>
<protein>
    <submittedName>
        <fullName evidence="1">Transposase</fullName>
    </submittedName>
</protein>
<evidence type="ECO:0000313" key="1">
    <source>
        <dbReference type="EMBL" id="KAB2804286.1"/>
    </source>
</evidence>